<dbReference type="InParanoid" id="A0A517SKS5"/>
<proteinExistence type="predicted"/>
<reference evidence="1 2" key="1">
    <citation type="submission" date="2019-02" db="EMBL/GenBank/DDBJ databases">
        <title>Deep-cultivation of Planctomycetes and their phenomic and genomic characterization uncovers novel biology.</title>
        <authorList>
            <person name="Wiegand S."/>
            <person name="Jogler M."/>
            <person name="Boedeker C."/>
            <person name="Pinto D."/>
            <person name="Vollmers J."/>
            <person name="Rivas-Marin E."/>
            <person name="Kohn T."/>
            <person name="Peeters S.H."/>
            <person name="Heuer A."/>
            <person name="Rast P."/>
            <person name="Oberbeckmann S."/>
            <person name="Bunk B."/>
            <person name="Jeske O."/>
            <person name="Meyerdierks A."/>
            <person name="Storesund J.E."/>
            <person name="Kallscheuer N."/>
            <person name="Luecker S."/>
            <person name="Lage O.M."/>
            <person name="Pohl T."/>
            <person name="Merkel B.J."/>
            <person name="Hornburger P."/>
            <person name="Mueller R.-W."/>
            <person name="Bruemmer F."/>
            <person name="Labrenz M."/>
            <person name="Spormann A.M."/>
            <person name="Op den Camp H."/>
            <person name="Overmann J."/>
            <person name="Amann R."/>
            <person name="Jetten M.S.M."/>
            <person name="Mascher T."/>
            <person name="Medema M.H."/>
            <person name="Devos D.P."/>
            <person name="Kaster A.-K."/>
            <person name="Ovreas L."/>
            <person name="Rohde M."/>
            <person name="Galperin M.Y."/>
            <person name="Jogler C."/>
        </authorList>
    </citation>
    <scope>NUCLEOTIDE SEQUENCE [LARGE SCALE GENOMIC DNA]</scope>
    <source>
        <strain evidence="1 2">Pan44</strain>
    </source>
</reference>
<protein>
    <submittedName>
        <fullName evidence="1">Uncharacterized protein</fullName>
    </submittedName>
</protein>
<name>A0A517SKS5_9PLAN</name>
<dbReference type="RefSeq" id="WP_145034152.1">
    <property type="nucleotide sequence ID" value="NZ_CP036271.1"/>
</dbReference>
<keyword evidence="2" id="KW-1185">Reference proteome</keyword>
<dbReference type="KEGG" id="ccos:Pan44_47730"/>
<evidence type="ECO:0000313" key="2">
    <source>
        <dbReference type="Proteomes" id="UP000315700"/>
    </source>
</evidence>
<accession>A0A517SKS5</accession>
<organism evidence="1 2">
    <name type="scientific">Caulifigura coniformis</name>
    <dbReference type="NCBI Taxonomy" id="2527983"/>
    <lineage>
        <taxon>Bacteria</taxon>
        <taxon>Pseudomonadati</taxon>
        <taxon>Planctomycetota</taxon>
        <taxon>Planctomycetia</taxon>
        <taxon>Planctomycetales</taxon>
        <taxon>Planctomycetaceae</taxon>
        <taxon>Caulifigura</taxon>
    </lineage>
</organism>
<evidence type="ECO:0000313" key="1">
    <source>
        <dbReference type="EMBL" id="QDT56716.1"/>
    </source>
</evidence>
<dbReference type="Proteomes" id="UP000315700">
    <property type="component" value="Chromosome"/>
</dbReference>
<dbReference type="EMBL" id="CP036271">
    <property type="protein sequence ID" value="QDT56716.1"/>
    <property type="molecule type" value="Genomic_DNA"/>
</dbReference>
<gene>
    <name evidence="1" type="ORF">Pan44_47730</name>
</gene>
<sequence>MRAIFETYAGNPAHTLPKHDATERLFTHGRNLVLALPSTPFSADSFNCIHDDIPKVVLYILKHEQLHRQLNESRRELRTLQENAPPSNDAILAAMLDGLGAPTDRLTDSQRREALKPIVAKYADSFKHLGAGRRMKQDGASPLLQALYVTNAADQLRADFAAMNRADDAPAHREKIDDATKRIAKVEKQIADHVAFSLLNFRAGQLPTMFRGTPRHGLASQFAMRSDTDNCAIGVRILEDFAKTWRTVAGHHPEEVTVHGVAISSLPPARRVVWRKAYELMNLEPATRKPLYQPRCEPKTAGDKAYKAHVWGAL</sequence>
<dbReference type="AlphaFoldDB" id="A0A517SKS5"/>